<evidence type="ECO:0000313" key="2">
    <source>
        <dbReference type="EMBL" id="ERZ97243.1"/>
    </source>
</evidence>
<name>U9SMR3_RHIID</name>
<proteinExistence type="predicted"/>
<accession>U9SMR3</accession>
<evidence type="ECO:0000256" key="1">
    <source>
        <dbReference type="SAM" id="MobiDB-lite"/>
    </source>
</evidence>
<reference evidence="2" key="1">
    <citation type="submission" date="2013-07" db="EMBL/GenBank/DDBJ databases">
        <title>The genome of an arbuscular mycorrhizal fungus provides insights into the evolution of the oldest plant symbiosis.</title>
        <authorList>
            <consortium name="DOE Joint Genome Institute"/>
            <person name="Tisserant E."/>
            <person name="Malbreil M."/>
            <person name="Kuo A."/>
            <person name="Kohler A."/>
            <person name="Symeonidi A."/>
            <person name="Balestrini R."/>
            <person name="Charron P."/>
            <person name="Duensing N."/>
            <person name="Frei-dit-Frey N."/>
            <person name="Gianinazzi-Pearson V."/>
            <person name="Gilbert B."/>
            <person name="Handa Y."/>
            <person name="Hijri M."/>
            <person name="Kaul R."/>
            <person name="Kawaguchi M."/>
            <person name="Krajinski F."/>
            <person name="Lammers P."/>
            <person name="Lapierre D."/>
            <person name="Masclaux F.G."/>
            <person name="Murat C."/>
            <person name="Morin E."/>
            <person name="Ndikumana S."/>
            <person name="Pagni M."/>
            <person name="Petitpierre D."/>
            <person name="Requena N."/>
            <person name="Rosikiewicz P."/>
            <person name="Riley R."/>
            <person name="Saito K."/>
            <person name="San Clemente H."/>
            <person name="Shapiro H."/>
            <person name="van Tuinen D."/>
            <person name="Becard G."/>
            <person name="Bonfante P."/>
            <person name="Paszkowski U."/>
            <person name="Shachar-Hill Y."/>
            <person name="Young J.P."/>
            <person name="Sanders I.R."/>
            <person name="Henrissat B."/>
            <person name="Rensing S.A."/>
            <person name="Grigoriev I.V."/>
            <person name="Corradi N."/>
            <person name="Roux C."/>
            <person name="Martin F."/>
        </authorList>
    </citation>
    <scope>NUCLEOTIDE SEQUENCE</scope>
    <source>
        <strain evidence="2">DAOM 197198</strain>
    </source>
</reference>
<gene>
    <name evidence="2" type="ORF">GLOINDRAFT_11780</name>
</gene>
<dbReference type="AlphaFoldDB" id="U9SMR3"/>
<dbReference type="EMBL" id="KI299779">
    <property type="protein sequence ID" value="ERZ97243.1"/>
    <property type="molecule type" value="Genomic_DNA"/>
</dbReference>
<organism evidence="2">
    <name type="scientific">Rhizophagus irregularis (strain DAOM 181602 / DAOM 197198 / MUCL 43194)</name>
    <name type="common">Arbuscular mycorrhizal fungus</name>
    <name type="synonym">Glomus intraradices</name>
    <dbReference type="NCBI Taxonomy" id="747089"/>
    <lineage>
        <taxon>Eukaryota</taxon>
        <taxon>Fungi</taxon>
        <taxon>Fungi incertae sedis</taxon>
        <taxon>Mucoromycota</taxon>
        <taxon>Glomeromycotina</taxon>
        <taxon>Glomeromycetes</taxon>
        <taxon>Glomerales</taxon>
        <taxon>Glomeraceae</taxon>
        <taxon>Rhizophagus</taxon>
    </lineage>
</organism>
<protein>
    <submittedName>
        <fullName evidence="2">Uncharacterized protein</fullName>
    </submittedName>
</protein>
<feature type="region of interest" description="Disordered" evidence="1">
    <location>
        <begin position="1"/>
        <end position="24"/>
    </location>
</feature>
<dbReference type="HOGENOM" id="CLU_2543775_0_0_1"/>
<sequence>MTHPSKRKTREKEHDEWSDENDSEWNEEFSLLNKKEAFEDKSFEPSGFFTKAAKGTIKISTFMNNKLIPDDFEDVLDDMDEEK</sequence>